<organism evidence="1 2">
    <name type="scientific">Dactylosporangium salmoneum</name>
    <dbReference type="NCBI Taxonomy" id="53361"/>
    <lineage>
        <taxon>Bacteria</taxon>
        <taxon>Bacillati</taxon>
        <taxon>Actinomycetota</taxon>
        <taxon>Actinomycetes</taxon>
        <taxon>Micromonosporales</taxon>
        <taxon>Micromonosporaceae</taxon>
        <taxon>Dactylosporangium</taxon>
    </lineage>
</organism>
<sequence>MPRSGPTAAEDVRRLARLGTLAASVAEAGDAERKRLVGGAYCVAYPVVWSGLTQGLERRRGHNGCAVSVRHLVDDCFDRFQDDVEAVVHDVVHRSVRPIDNLEAWIGGLLTSATVDGHRRRRGAIGALQRPRPPKWLVDGLGGDRWLVHLSVQMLVWVGNPATAGSQVWPTEAWTDQRCRFTGRWDAADGSDVRRDIDAVLRVMRSRPEWYARYVEGPLGHKHVPVPRFAPADPDGPQLHALDLVGEGERDEVHLQDLAHEAVIAIRARLRAGEDAETVVTEVISLVFGDGAGTLIDRLPHQDDPGGEHVVRLLRDRAERARIVAAVLAIVRAG</sequence>
<keyword evidence="2" id="KW-1185">Reference proteome</keyword>
<proteinExistence type="predicted"/>
<protein>
    <submittedName>
        <fullName evidence="1">Uncharacterized protein</fullName>
    </submittedName>
</protein>
<reference evidence="2" key="1">
    <citation type="journal article" date="2019" name="Int. J. Syst. Evol. Microbiol.">
        <title>The Global Catalogue of Microorganisms (GCM) 10K type strain sequencing project: providing services to taxonomists for standard genome sequencing and annotation.</title>
        <authorList>
            <consortium name="The Broad Institute Genomics Platform"/>
            <consortium name="The Broad Institute Genome Sequencing Center for Infectious Disease"/>
            <person name="Wu L."/>
            <person name="Ma J."/>
        </authorList>
    </citation>
    <scope>NUCLEOTIDE SEQUENCE [LARGE SCALE GENOMIC DNA]</scope>
    <source>
        <strain evidence="2">JCM 3272</strain>
    </source>
</reference>
<comment type="caution">
    <text evidence="1">The sequence shown here is derived from an EMBL/GenBank/DDBJ whole genome shotgun (WGS) entry which is preliminary data.</text>
</comment>
<dbReference type="Proteomes" id="UP001501444">
    <property type="component" value="Unassembled WGS sequence"/>
</dbReference>
<gene>
    <name evidence="1" type="ORF">GCM10010170_015970</name>
</gene>
<name>A0ABP5SSA9_9ACTN</name>
<dbReference type="RefSeq" id="WP_344611607.1">
    <property type="nucleotide sequence ID" value="NZ_BAAARV010000016.1"/>
</dbReference>
<dbReference type="EMBL" id="BAAARV010000016">
    <property type="protein sequence ID" value="GAA2335870.1"/>
    <property type="molecule type" value="Genomic_DNA"/>
</dbReference>
<evidence type="ECO:0000313" key="2">
    <source>
        <dbReference type="Proteomes" id="UP001501444"/>
    </source>
</evidence>
<evidence type="ECO:0000313" key="1">
    <source>
        <dbReference type="EMBL" id="GAA2335870.1"/>
    </source>
</evidence>
<accession>A0ABP5SSA9</accession>